<evidence type="ECO:0000256" key="1">
    <source>
        <dbReference type="SAM" id="SignalP"/>
    </source>
</evidence>
<proteinExistence type="predicted"/>
<dbReference type="PANTHER" id="PTHR38165:SF1">
    <property type="entry name" value="GLUCANASE B"/>
    <property type="match status" value="1"/>
</dbReference>
<dbReference type="Pfam" id="PF16483">
    <property type="entry name" value="Glyco_hydro_64"/>
    <property type="match status" value="1"/>
</dbReference>
<dbReference type="InterPro" id="IPR032477">
    <property type="entry name" value="Glyco_hydro_64"/>
</dbReference>
<dbReference type="AlphaFoldDB" id="A0AAI8Z2J0"/>
<evidence type="ECO:0000259" key="2">
    <source>
        <dbReference type="PROSITE" id="PS52006"/>
    </source>
</evidence>
<evidence type="ECO:0000313" key="4">
    <source>
        <dbReference type="Proteomes" id="UP001296104"/>
    </source>
</evidence>
<dbReference type="InterPro" id="IPR037176">
    <property type="entry name" value="Osmotin/thaumatin-like_sf"/>
</dbReference>
<dbReference type="PANTHER" id="PTHR38165">
    <property type="match status" value="1"/>
</dbReference>
<dbReference type="InterPro" id="IPR037398">
    <property type="entry name" value="Glyco_hydro_64_fam"/>
</dbReference>
<dbReference type="Gene3D" id="2.60.110.10">
    <property type="entry name" value="Thaumatin"/>
    <property type="match status" value="1"/>
</dbReference>
<name>A0AAI8Z2J0_9PEZI</name>
<protein>
    <submittedName>
        <fullName evidence="3">Glucanase B</fullName>
    </submittedName>
</protein>
<feature type="signal peptide" evidence="1">
    <location>
        <begin position="1"/>
        <end position="20"/>
    </location>
</feature>
<feature type="chain" id="PRO_5042493864" evidence="1">
    <location>
        <begin position="21"/>
        <end position="441"/>
    </location>
</feature>
<dbReference type="InterPro" id="IPR042517">
    <property type="entry name" value="Glyco_hydro_64_N_2"/>
</dbReference>
<gene>
    <name evidence="3" type="ORF">LECACI_7A006438</name>
</gene>
<comment type="caution">
    <text evidence="3">The sequence shown here is derived from an EMBL/GenBank/DDBJ whole genome shotgun (WGS) entry which is preliminary data.</text>
</comment>
<organism evidence="3 4">
    <name type="scientific">Lecanosticta acicola</name>
    <dbReference type="NCBI Taxonomy" id="111012"/>
    <lineage>
        <taxon>Eukaryota</taxon>
        <taxon>Fungi</taxon>
        <taxon>Dikarya</taxon>
        <taxon>Ascomycota</taxon>
        <taxon>Pezizomycotina</taxon>
        <taxon>Dothideomycetes</taxon>
        <taxon>Dothideomycetidae</taxon>
        <taxon>Mycosphaerellales</taxon>
        <taxon>Mycosphaerellaceae</taxon>
        <taxon>Lecanosticta</taxon>
    </lineage>
</organism>
<dbReference type="Proteomes" id="UP001296104">
    <property type="component" value="Unassembled WGS sequence"/>
</dbReference>
<evidence type="ECO:0000313" key="3">
    <source>
        <dbReference type="EMBL" id="CAK4031280.1"/>
    </source>
</evidence>
<dbReference type="PROSITE" id="PS52006">
    <property type="entry name" value="GH64"/>
    <property type="match status" value="1"/>
</dbReference>
<dbReference type="Gene3D" id="3.30.920.50">
    <property type="entry name" value="Beta-1,3-glucanase, C-terminal domain"/>
    <property type="match status" value="1"/>
</dbReference>
<keyword evidence="1" id="KW-0732">Signal</keyword>
<dbReference type="EMBL" id="CAVMBE010000046">
    <property type="protein sequence ID" value="CAK4031280.1"/>
    <property type="molecule type" value="Genomic_DNA"/>
</dbReference>
<accession>A0AAI8Z2J0</accession>
<sequence length="441" mass="46811">MSLLSLLFASLSLFSYTANAVPITVHPGGVQDLIVTHNNTINATNSAFAVKPDSQPASYLNLALLNYMDSNNVKSYITGLNANNQLVFLGPNGQFYYPSTTSGTPVPLSDSDIAIPLGGKGSTTSATIPGYLSASRVWFSDGPLQFFVVGTPNGPGLVEPAAVNPNDPNAATNYGFAELTWNSANIFADISFVDFVGLPLGIRLTTNDGTAQQEAQGLPSNAVQLVCSDLQKQHSSDGMPWDQECVYSSNGQLIRVLAPIDYLSQNSNAWSGYFDNYIREVYQQYSSSPLTIDTQAAAGNVNCYADMGSMTLHCDGDNRGYPAPSAADIFGCNSGPFGFQSGDNDVHYAIVPRLCAAFNRGTLLNGGGNIQPSAAPNTYYTSSQGVWNHFSQSVHRHESNGLGYAFSYDDVSPSDAQNVAGVVQSAKPNTLSFLVGGFDLA</sequence>
<reference evidence="3" key="1">
    <citation type="submission" date="2023-11" db="EMBL/GenBank/DDBJ databases">
        <authorList>
            <person name="Alioto T."/>
            <person name="Alioto T."/>
            <person name="Gomez Garrido J."/>
        </authorList>
    </citation>
    <scope>NUCLEOTIDE SEQUENCE</scope>
</reference>
<keyword evidence="4" id="KW-1185">Reference proteome</keyword>
<feature type="domain" description="GH64" evidence="2">
    <location>
        <begin position="57"/>
        <end position="422"/>
    </location>
</feature>